<sequence>MPGGIKNVEFTSGMLHAARRASSKRREANEEERKYGSYEDYDEGTADYYDTTESYPVFAVCLSALLLADETTNRWKGFKTPSSGVATDRSRFRPTPYARPAKSAGKVLGNKLADTRGQNGKYPETMWTKWPKVQDHQLGDVLTKPPLKLLPGYGLVHFH</sequence>
<gene>
    <name evidence="2" type="ORF">TDIB3V08_LOCUS8012</name>
</gene>
<accession>A0A7R8VPM3</accession>
<feature type="region of interest" description="Disordered" evidence="1">
    <location>
        <begin position="16"/>
        <end position="37"/>
    </location>
</feature>
<dbReference type="EMBL" id="OA568720">
    <property type="protein sequence ID" value="CAD7201820.1"/>
    <property type="molecule type" value="Genomic_DNA"/>
</dbReference>
<organism evidence="2">
    <name type="scientific">Timema douglasi</name>
    <name type="common">Walking stick</name>
    <dbReference type="NCBI Taxonomy" id="61478"/>
    <lineage>
        <taxon>Eukaryota</taxon>
        <taxon>Metazoa</taxon>
        <taxon>Ecdysozoa</taxon>
        <taxon>Arthropoda</taxon>
        <taxon>Hexapoda</taxon>
        <taxon>Insecta</taxon>
        <taxon>Pterygota</taxon>
        <taxon>Neoptera</taxon>
        <taxon>Polyneoptera</taxon>
        <taxon>Phasmatodea</taxon>
        <taxon>Timematodea</taxon>
        <taxon>Timematoidea</taxon>
        <taxon>Timematidae</taxon>
        <taxon>Timema</taxon>
    </lineage>
</organism>
<feature type="compositionally biased region" description="Basic and acidic residues" evidence="1">
    <location>
        <begin position="24"/>
        <end position="37"/>
    </location>
</feature>
<proteinExistence type="predicted"/>
<evidence type="ECO:0000256" key="1">
    <source>
        <dbReference type="SAM" id="MobiDB-lite"/>
    </source>
</evidence>
<name>A0A7R8VPM3_TIMDO</name>
<evidence type="ECO:0000313" key="2">
    <source>
        <dbReference type="EMBL" id="CAD7201820.1"/>
    </source>
</evidence>
<dbReference type="AlphaFoldDB" id="A0A7R8VPM3"/>
<reference evidence="2" key="1">
    <citation type="submission" date="2020-11" db="EMBL/GenBank/DDBJ databases">
        <authorList>
            <person name="Tran Van P."/>
        </authorList>
    </citation>
    <scope>NUCLEOTIDE SEQUENCE</scope>
</reference>
<protein>
    <submittedName>
        <fullName evidence="2">Uncharacterized protein</fullName>
    </submittedName>
</protein>
<feature type="region of interest" description="Disordered" evidence="1">
    <location>
        <begin position="83"/>
        <end position="104"/>
    </location>
</feature>